<dbReference type="AlphaFoldDB" id="A0A368EMK8"/>
<evidence type="ECO:0000256" key="8">
    <source>
        <dbReference type="ARBA" id="ARBA00022991"/>
    </source>
</evidence>
<feature type="transmembrane region" description="Helical" evidence="12">
    <location>
        <begin position="67"/>
        <end position="84"/>
    </location>
</feature>
<keyword evidence="13" id="KW-0732">Signal</keyword>
<dbReference type="Pfam" id="PF01036">
    <property type="entry name" value="Bac_rhodopsin"/>
    <property type="match status" value="1"/>
</dbReference>
<evidence type="ECO:0000256" key="7">
    <source>
        <dbReference type="ARBA" id="ARBA00022989"/>
    </source>
</evidence>
<dbReference type="SUPFAM" id="SSF81321">
    <property type="entry name" value="Family A G protein-coupled receptor-like"/>
    <property type="match status" value="1"/>
</dbReference>
<evidence type="ECO:0000256" key="6">
    <source>
        <dbReference type="ARBA" id="ARBA00022925"/>
    </source>
</evidence>
<comment type="PTM">
    <text evidence="11">Contains one covalently linked retinal chromophore.</text>
</comment>
<dbReference type="GO" id="GO:0051213">
    <property type="term" value="F:dioxygenase activity"/>
    <property type="evidence" value="ECO:0007669"/>
    <property type="project" value="UniProtKB-KW"/>
</dbReference>
<name>A0A368EMK8_9PROT</name>
<evidence type="ECO:0000256" key="1">
    <source>
        <dbReference type="ARBA" id="ARBA00004141"/>
    </source>
</evidence>
<dbReference type="PIRSF" id="PIRSF038142">
    <property type="entry name" value="Rhodopsin_bac_prd"/>
    <property type="match status" value="1"/>
</dbReference>
<keyword evidence="7 12" id="KW-1133">Transmembrane helix</keyword>
<evidence type="ECO:0000256" key="2">
    <source>
        <dbReference type="ARBA" id="ARBA00008130"/>
    </source>
</evidence>
<dbReference type="SMART" id="SM01021">
    <property type="entry name" value="Bac_rhodopsin"/>
    <property type="match status" value="1"/>
</dbReference>
<sequence>MSKFFNKLSIIAFLSIILLPSISHAEAALDPGDLVGISFWVISIAMVAATVFFLWEAMRIGGKWSTSLTVAALVTLIAAVHYFYMRDIWVASGDSPTVYRYVDWVLTVPLQMVEFYLILAAVGMVAGRVFWHLLIGTLIMLLGGYFGEIGVLAPVVGFVIGMAGWLYILYYIFSGEAAKSAESAPAAVQSAFKAMRLIVLVGWAIYPLGYVFGYMIPTVDAAALNGIYNVADFVNKIAFGLMIWSAANSST</sequence>
<dbReference type="InterPro" id="IPR001425">
    <property type="entry name" value="Arc/bac/fun_rhodopsins"/>
</dbReference>
<dbReference type="InterPro" id="IPR017402">
    <property type="entry name" value="Proteorhodopsin"/>
</dbReference>
<feature type="modified residue" description="N6-(retinylidene)lysine" evidence="11">
    <location>
        <position position="236"/>
    </location>
</feature>
<evidence type="ECO:0000256" key="9">
    <source>
        <dbReference type="ARBA" id="ARBA00023136"/>
    </source>
</evidence>
<dbReference type="InterPro" id="IPR018229">
    <property type="entry name" value="Rhodopsin_retinal_BS"/>
</dbReference>
<evidence type="ECO:0000256" key="12">
    <source>
        <dbReference type="SAM" id="Phobius"/>
    </source>
</evidence>
<dbReference type="CDD" id="cd15242">
    <property type="entry name" value="7tm_Proteorhodopsin"/>
    <property type="match status" value="1"/>
</dbReference>
<keyword evidence="14" id="KW-0223">Dioxygenase</keyword>
<evidence type="ECO:0000313" key="14">
    <source>
        <dbReference type="EMBL" id="RCL85299.1"/>
    </source>
</evidence>
<keyword evidence="9 12" id="KW-0472">Membrane</keyword>
<evidence type="ECO:0000313" key="15">
    <source>
        <dbReference type="Proteomes" id="UP000252289"/>
    </source>
</evidence>
<dbReference type="GO" id="GO:0009881">
    <property type="term" value="F:photoreceptor activity"/>
    <property type="evidence" value="ECO:0007669"/>
    <property type="project" value="UniProtKB-KW"/>
</dbReference>
<dbReference type="GO" id="GO:0010461">
    <property type="term" value="F:light-activated monoatomic ion channel activity"/>
    <property type="evidence" value="ECO:0007669"/>
    <property type="project" value="InterPro"/>
</dbReference>
<dbReference type="PANTHER" id="PTHR28286:SF2">
    <property type="entry name" value="BACTERIORHODOPSIN _OPSIN, NOPA (EUROFUNG)"/>
    <property type="match status" value="1"/>
</dbReference>
<dbReference type="PANTHER" id="PTHR28286">
    <property type="match status" value="1"/>
</dbReference>
<feature type="transmembrane region" description="Helical" evidence="12">
    <location>
        <begin position="104"/>
        <end position="122"/>
    </location>
</feature>
<dbReference type="Proteomes" id="UP000252289">
    <property type="component" value="Unassembled WGS sequence"/>
</dbReference>
<keyword evidence="6 11" id="KW-0681">Retinal protein</keyword>
<comment type="caution">
    <text evidence="14">The sequence shown here is derived from an EMBL/GenBank/DDBJ whole genome shotgun (WGS) entry which is preliminary data.</text>
</comment>
<accession>A0A368EMK8</accession>
<feature type="transmembrane region" description="Helical" evidence="12">
    <location>
        <begin position="129"/>
        <end position="146"/>
    </location>
</feature>
<dbReference type="GO" id="GO:0007602">
    <property type="term" value="P:phototransduction"/>
    <property type="evidence" value="ECO:0007669"/>
    <property type="project" value="UniProtKB-KW"/>
</dbReference>
<gene>
    <name evidence="14" type="ORF">DBW64_01370</name>
</gene>
<comment type="similarity">
    <text evidence="2">Belongs to the archaeal/bacterial/fungal opsin family.</text>
</comment>
<keyword evidence="4" id="KW-0716">Sensory transduction</keyword>
<proteinExistence type="inferred from homology"/>
<keyword evidence="8 11" id="KW-0157">Chromophore</keyword>
<feature type="transmembrane region" description="Helical" evidence="12">
    <location>
        <begin position="194"/>
        <end position="215"/>
    </location>
</feature>
<dbReference type="Gene3D" id="1.20.1070.10">
    <property type="entry name" value="Rhodopsin 7-helix transmembrane proteins"/>
    <property type="match status" value="1"/>
</dbReference>
<feature type="transmembrane region" description="Helical" evidence="12">
    <location>
        <begin position="152"/>
        <end position="173"/>
    </location>
</feature>
<reference evidence="14 15" key="1">
    <citation type="journal article" date="2018" name="Microbiome">
        <title>Fine metagenomic profile of the Mediterranean stratified and mixed water columns revealed by assembly and recruitment.</title>
        <authorList>
            <person name="Haro-Moreno J.M."/>
            <person name="Lopez-Perez M."/>
            <person name="De La Torre J.R."/>
            <person name="Picazo A."/>
            <person name="Camacho A."/>
            <person name="Rodriguez-Valera F."/>
        </authorList>
    </citation>
    <scope>NUCLEOTIDE SEQUENCE [LARGE SCALE GENOMIC DNA]</scope>
    <source>
        <strain evidence="14">MED-G50</strain>
    </source>
</reference>
<feature type="chain" id="PRO_5017066476" evidence="13">
    <location>
        <begin position="26"/>
        <end position="251"/>
    </location>
</feature>
<organism evidence="14 15">
    <name type="scientific">PS1 clade bacterium</name>
    <dbReference type="NCBI Taxonomy" id="2175152"/>
    <lineage>
        <taxon>Bacteria</taxon>
        <taxon>Pseudomonadati</taxon>
        <taxon>Pseudomonadota</taxon>
        <taxon>Alphaproteobacteria</taxon>
        <taxon>PS1 clade</taxon>
    </lineage>
</organism>
<evidence type="ECO:0000256" key="5">
    <source>
        <dbReference type="ARBA" id="ARBA00022692"/>
    </source>
</evidence>
<evidence type="ECO:0000256" key="3">
    <source>
        <dbReference type="ARBA" id="ARBA00022543"/>
    </source>
</evidence>
<keyword evidence="3" id="KW-0600">Photoreceptor protein</keyword>
<dbReference type="PRINTS" id="PR00251">
    <property type="entry name" value="BACTRLOPSIN"/>
</dbReference>
<keyword evidence="5 12" id="KW-0812">Transmembrane</keyword>
<dbReference type="GO" id="GO:0016020">
    <property type="term" value="C:membrane"/>
    <property type="evidence" value="ECO:0007669"/>
    <property type="project" value="UniProtKB-SubCell"/>
</dbReference>
<feature type="transmembrane region" description="Helical" evidence="12">
    <location>
        <begin position="227"/>
        <end position="247"/>
    </location>
</feature>
<feature type="transmembrane region" description="Helical" evidence="12">
    <location>
        <begin position="37"/>
        <end position="55"/>
    </location>
</feature>
<protein>
    <submittedName>
        <fullName evidence="14">Biphenyl 2,3-dioxygenase</fullName>
    </submittedName>
</protein>
<dbReference type="EMBL" id="QOQK01000003">
    <property type="protein sequence ID" value="RCL85299.1"/>
    <property type="molecule type" value="Genomic_DNA"/>
</dbReference>
<evidence type="ECO:0000256" key="11">
    <source>
        <dbReference type="PIRSR" id="PIRSR038142-50"/>
    </source>
</evidence>
<keyword evidence="14" id="KW-0560">Oxidoreductase</keyword>
<evidence type="ECO:0000256" key="10">
    <source>
        <dbReference type="ARBA" id="ARBA00023170"/>
    </source>
</evidence>
<evidence type="ECO:0000256" key="13">
    <source>
        <dbReference type="SAM" id="SignalP"/>
    </source>
</evidence>
<comment type="subcellular location">
    <subcellularLocation>
        <location evidence="1">Membrane</location>
        <topology evidence="1">Multi-pass membrane protein</topology>
    </subcellularLocation>
</comment>
<keyword evidence="10" id="KW-0675">Receptor</keyword>
<dbReference type="PROSITE" id="PS00950">
    <property type="entry name" value="BACTERIAL_OPSIN_1"/>
    <property type="match status" value="1"/>
</dbReference>
<evidence type="ECO:0000256" key="4">
    <source>
        <dbReference type="ARBA" id="ARBA00022606"/>
    </source>
</evidence>
<feature type="signal peptide" evidence="13">
    <location>
        <begin position="1"/>
        <end position="25"/>
    </location>
</feature>